<keyword evidence="3" id="KW-0285">Flavoprotein</keyword>
<evidence type="ECO:0000313" key="7">
    <source>
        <dbReference type="Proteomes" id="UP001057025"/>
    </source>
</evidence>
<dbReference type="Gene3D" id="3.30.9.10">
    <property type="entry name" value="D-Amino Acid Oxidase, subunit A, domain 2"/>
    <property type="match status" value="1"/>
</dbReference>
<name>A0ABY5BSS4_9LACO</name>
<accession>A0ABY5BSS4</accession>
<gene>
    <name evidence="6" type="ORF">M3M39_05160</name>
</gene>
<organism evidence="6 7">
    <name type="scientific">Fructilactobacillus hinvesii</name>
    <dbReference type="NCBI Taxonomy" id="2940300"/>
    <lineage>
        <taxon>Bacteria</taxon>
        <taxon>Bacillati</taxon>
        <taxon>Bacillota</taxon>
        <taxon>Bacilli</taxon>
        <taxon>Lactobacillales</taxon>
        <taxon>Lactobacillaceae</taxon>
        <taxon>Fructilactobacillus</taxon>
    </lineage>
</organism>
<dbReference type="Pfam" id="PF01266">
    <property type="entry name" value="DAO"/>
    <property type="match status" value="1"/>
</dbReference>
<reference evidence="6" key="1">
    <citation type="submission" date="2022-05" db="EMBL/GenBank/DDBJ databases">
        <authorList>
            <person name="Oliphant S.A."/>
            <person name="Watson-Haigh N.S."/>
            <person name="Sumby K.M."/>
            <person name="Gardner J.M."/>
            <person name="Jiranek V."/>
        </authorList>
    </citation>
    <scope>NUCLEOTIDE SEQUENCE</scope>
    <source>
        <strain evidence="6">KI11_C11</strain>
    </source>
</reference>
<sequence length="357" mass="39103">MGTCAAYFLNQLEPNASVQITLFDSKNGQATKAAAGIISPWLSKRRNQHWYHLARDGATVVKELATATNMDGLTYANNGTIITRKNIEQVQELEQLAYNRKQTAPLMGEIQVLQPEEIKQALPMLTKMTTPGLFISGGSWIDGNRFCQHLLSKCPLIQLRSEKVDLVDDHHLQTKQGVQRFDQIILATGAWTKKVLSSVHVQADIRPQKGQLIEIKLPHATKANCPVLMPESEYDFIPVATNRLIIGATHEDHSGFDLSETETATARLLQTASHLVAGISLENVILKRVGTRAYTSDYGPFVGQVPGHPDLLVGTGLGSSGLTTGPLVGQLLARLALGQSVDLEYYSKPITNYLRSA</sequence>
<protein>
    <submittedName>
        <fullName evidence="6">FAD-binding oxidoreductase</fullName>
    </submittedName>
</protein>
<comment type="similarity">
    <text evidence="2">Belongs to the DadA oxidoreductase family.</text>
</comment>
<dbReference type="InterPro" id="IPR036188">
    <property type="entry name" value="FAD/NAD-bd_sf"/>
</dbReference>
<dbReference type="PANTHER" id="PTHR13847:SF286">
    <property type="entry name" value="D-AMINO ACID DEHYDROGENASE"/>
    <property type="match status" value="1"/>
</dbReference>
<dbReference type="Proteomes" id="UP001057025">
    <property type="component" value="Chromosome"/>
</dbReference>
<dbReference type="SUPFAM" id="SSF51905">
    <property type="entry name" value="FAD/NAD(P)-binding domain"/>
    <property type="match status" value="1"/>
</dbReference>
<dbReference type="SUPFAM" id="SSF54373">
    <property type="entry name" value="FAD-linked reductases, C-terminal domain"/>
    <property type="match status" value="1"/>
</dbReference>
<evidence type="ECO:0000256" key="4">
    <source>
        <dbReference type="ARBA" id="ARBA00023002"/>
    </source>
</evidence>
<proteinExistence type="inferred from homology"/>
<evidence type="ECO:0000256" key="3">
    <source>
        <dbReference type="ARBA" id="ARBA00022630"/>
    </source>
</evidence>
<evidence type="ECO:0000313" key="6">
    <source>
        <dbReference type="EMBL" id="USS87513.1"/>
    </source>
</evidence>
<dbReference type="EMBL" id="CP097118">
    <property type="protein sequence ID" value="USS87513.1"/>
    <property type="molecule type" value="Genomic_DNA"/>
</dbReference>
<keyword evidence="7" id="KW-1185">Reference proteome</keyword>
<evidence type="ECO:0000259" key="5">
    <source>
        <dbReference type="Pfam" id="PF01266"/>
    </source>
</evidence>
<feature type="domain" description="FAD dependent oxidoreductase" evidence="5">
    <location>
        <begin position="1"/>
        <end position="335"/>
    </location>
</feature>
<keyword evidence="4" id="KW-0560">Oxidoreductase</keyword>
<dbReference type="InterPro" id="IPR006076">
    <property type="entry name" value="FAD-dep_OxRdtase"/>
</dbReference>
<comment type="cofactor">
    <cofactor evidence="1">
        <name>FAD</name>
        <dbReference type="ChEBI" id="CHEBI:57692"/>
    </cofactor>
</comment>
<dbReference type="PANTHER" id="PTHR13847">
    <property type="entry name" value="SARCOSINE DEHYDROGENASE-RELATED"/>
    <property type="match status" value="1"/>
</dbReference>
<evidence type="ECO:0000256" key="2">
    <source>
        <dbReference type="ARBA" id="ARBA00009410"/>
    </source>
</evidence>
<evidence type="ECO:0000256" key="1">
    <source>
        <dbReference type="ARBA" id="ARBA00001974"/>
    </source>
</evidence>
<dbReference type="Gene3D" id="3.50.50.60">
    <property type="entry name" value="FAD/NAD(P)-binding domain"/>
    <property type="match status" value="1"/>
</dbReference>